<protein>
    <recommendedName>
        <fullName evidence="4">DNA mismatch repair protein S5 domain-containing protein</fullName>
    </recommendedName>
</protein>
<dbReference type="InterPro" id="IPR014762">
    <property type="entry name" value="DNA_mismatch_repair_CS"/>
</dbReference>
<dbReference type="CDD" id="cd03484">
    <property type="entry name" value="MutL_Trans_hPMS_2_like"/>
    <property type="match status" value="1"/>
</dbReference>
<dbReference type="SMART" id="SM01340">
    <property type="entry name" value="DNA_mis_repair"/>
    <property type="match status" value="1"/>
</dbReference>
<dbReference type="GO" id="GO:0061982">
    <property type="term" value="P:meiosis I cell cycle process"/>
    <property type="evidence" value="ECO:0007669"/>
    <property type="project" value="UniProtKB-ARBA"/>
</dbReference>
<feature type="compositionally biased region" description="Basic and acidic residues" evidence="3">
    <location>
        <begin position="386"/>
        <end position="399"/>
    </location>
</feature>
<evidence type="ECO:0000313" key="5">
    <source>
        <dbReference type="EMBL" id="GMK58830.1"/>
    </source>
</evidence>
<dbReference type="PANTHER" id="PTHR10073">
    <property type="entry name" value="DNA MISMATCH REPAIR PROTEIN MLH, PMS, MUTL"/>
    <property type="match status" value="1"/>
</dbReference>
<dbReference type="GO" id="GO:0006298">
    <property type="term" value="P:mismatch repair"/>
    <property type="evidence" value="ECO:0007669"/>
    <property type="project" value="InterPro"/>
</dbReference>
<dbReference type="Pfam" id="PF01119">
    <property type="entry name" value="DNA_mis_repair"/>
    <property type="match status" value="1"/>
</dbReference>
<evidence type="ECO:0000259" key="4">
    <source>
        <dbReference type="SMART" id="SM01340"/>
    </source>
</evidence>
<dbReference type="InterPro" id="IPR013507">
    <property type="entry name" value="DNA_mismatch_S5_2-like"/>
</dbReference>
<comment type="caution">
    <text evidence="5">The sequence shown here is derived from an EMBL/GenBank/DDBJ whole genome shotgun (WGS) entry which is preliminary data.</text>
</comment>
<evidence type="ECO:0000256" key="1">
    <source>
        <dbReference type="ARBA" id="ARBA00006082"/>
    </source>
</evidence>
<dbReference type="GO" id="GO:0140664">
    <property type="term" value="F:ATP-dependent DNA damage sensor activity"/>
    <property type="evidence" value="ECO:0007669"/>
    <property type="project" value="InterPro"/>
</dbReference>
<dbReference type="GO" id="GO:0005524">
    <property type="term" value="F:ATP binding"/>
    <property type="evidence" value="ECO:0007669"/>
    <property type="project" value="InterPro"/>
</dbReference>
<dbReference type="InterPro" id="IPR002099">
    <property type="entry name" value="MutL/Mlh/PMS"/>
</dbReference>
<dbReference type="Gene3D" id="3.30.565.10">
    <property type="entry name" value="Histidine kinase-like ATPase, C-terminal domain"/>
    <property type="match status" value="1"/>
</dbReference>
<dbReference type="InterPro" id="IPR036890">
    <property type="entry name" value="HATPase_C_sf"/>
</dbReference>
<dbReference type="InterPro" id="IPR038973">
    <property type="entry name" value="MutL/Mlh/Pms-like"/>
</dbReference>
<dbReference type="InterPro" id="IPR020568">
    <property type="entry name" value="Ribosomal_Su5_D2-typ_SF"/>
</dbReference>
<sequence length="490" mass="52663">MSAGTIKAIDRESVHRIHSGQVVLDLQGVVKELVENAFDSGATAVDVRIKDHGLDTVEVVDNGSGIEQANWAAIGLKHHTSKLPSLEELSQVQTFGFRGEALAALCALCESVTIVTATKETAPMGAVIKLGRNGAVVDDSGRVARQRGTTVTVSGLFKALPVRRKEFERTAKREFTKALGLLNAYALVPASTGDGRGGVRLKVESVGAGKGGKRNTLLATDGRGTIRSSVSAVWGPKALEGVVELDIELDVEIDRVMARREGLEETPQTVRVAGLISSASWGQGRSSADRQFTYINGRPCSLPTVMRAVNEVYKGFNTNQVPFAVIDLQIPTESIDINVSPDKRTIMVHSEANLIEALRNGLDKFFQPTRSSYAVGGASHTIKVTHQKEKDGDSNGKDEPQEEAEEVAPVASRSTRASHVPVLVESDCEEELDELHPSSNATFQASRAAPSRSIERQHVGHNNSFVESEEESRQGTIEPGSFPSGTSHWS</sequence>
<evidence type="ECO:0000256" key="3">
    <source>
        <dbReference type="SAM" id="MobiDB-lite"/>
    </source>
</evidence>
<proteinExistence type="inferred from homology"/>
<keyword evidence="2" id="KW-0227">DNA damage</keyword>
<accession>A0AAD3TXQ2</accession>
<feature type="region of interest" description="Disordered" evidence="3">
    <location>
        <begin position="377"/>
        <end position="490"/>
    </location>
</feature>
<keyword evidence="6" id="KW-1185">Reference proteome</keyword>
<organism evidence="5 6">
    <name type="scientific">Cutaneotrichosporon spelunceum</name>
    <dbReference type="NCBI Taxonomy" id="1672016"/>
    <lineage>
        <taxon>Eukaryota</taxon>
        <taxon>Fungi</taxon>
        <taxon>Dikarya</taxon>
        <taxon>Basidiomycota</taxon>
        <taxon>Agaricomycotina</taxon>
        <taxon>Tremellomycetes</taxon>
        <taxon>Trichosporonales</taxon>
        <taxon>Trichosporonaceae</taxon>
        <taxon>Cutaneotrichosporon</taxon>
    </lineage>
</organism>
<dbReference type="NCBIfam" id="TIGR00585">
    <property type="entry name" value="mutl"/>
    <property type="match status" value="1"/>
</dbReference>
<dbReference type="Proteomes" id="UP001222932">
    <property type="component" value="Unassembled WGS sequence"/>
</dbReference>
<dbReference type="Pfam" id="PF13589">
    <property type="entry name" value="HATPase_c_3"/>
    <property type="match status" value="1"/>
</dbReference>
<feature type="domain" description="DNA mismatch repair protein S5" evidence="4">
    <location>
        <begin position="230"/>
        <end position="367"/>
    </location>
</feature>
<gene>
    <name evidence="5" type="primary">PMS1</name>
    <name evidence="5" type="ORF">CspeluHIS016_0602720</name>
</gene>
<comment type="similarity">
    <text evidence="1">Belongs to the DNA mismatch repair MutL/HexB family.</text>
</comment>
<dbReference type="GO" id="GO:0032389">
    <property type="term" value="C:MutLalpha complex"/>
    <property type="evidence" value="ECO:0007669"/>
    <property type="project" value="TreeGrafter"/>
</dbReference>
<dbReference type="PROSITE" id="PS00058">
    <property type="entry name" value="DNA_MISMATCH_REPAIR_1"/>
    <property type="match status" value="1"/>
</dbReference>
<dbReference type="GO" id="GO:0016887">
    <property type="term" value="F:ATP hydrolysis activity"/>
    <property type="evidence" value="ECO:0007669"/>
    <property type="project" value="InterPro"/>
</dbReference>
<name>A0AAD3TXQ2_9TREE</name>
<dbReference type="PANTHER" id="PTHR10073:SF52">
    <property type="entry name" value="MISMATCH REPAIR ENDONUCLEASE PMS2"/>
    <property type="match status" value="1"/>
</dbReference>
<evidence type="ECO:0000313" key="6">
    <source>
        <dbReference type="Proteomes" id="UP001222932"/>
    </source>
</evidence>
<evidence type="ECO:0000256" key="2">
    <source>
        <dbReference type="ARBA" id="ARBA00022763"/>
    </source>
</evidence>
<dbReference type="GO" id="GO:0030983">
    <property type="term" value="F:mismatched DNA binding"/>
    <property type="evidence" value="ECO:0007669"/>
    <property type="project" value="InterPro"/>
</dbReference>
<dbReference type="SUPFAM" id="SSF54211">
    <property type="entry name" value="Ribosomal protein S5 domain 2-like"/>
    <property type="match status" value="1"/>
</dbReference>
<dbReference type="AlphaFoldDB" id="A0AAD3TXQ2"/>
<dbReference type="SUPFAM" id="SSF55874">
    <property type="entry name" value="ATPase domain of HSP90 chaperone/DNA topoisomerase II/histidine kinase"/>
    <property type="match status" value="1"/>
</dbReference>
<dbReference type="EMBL" id="BTCM01000006">
    <property type="protein sequence ID" value="GMK58830.1"/>
    <property type="molecule type" value="Genomic_DNA"/>
</dbReference>
<reference evidence="5" key="1">
    <citation type="journal article" date="2023" name="BMC Genomics">
        <title>Chromosome-level genome assemblies of Cutaneotrichosporon spp. (Trichosporonales, Basidiomycota) reveal imbalanced evolution between nucleotide sequences and chromosome synteny.</title>
        <authorList>
            <person name="Kobayashi Y."/>
            <person name="Kayamori A."/>
            <person name="Aoki K."/>
            <person name="Shiwa Y."/>
            <person name="Matsutani M."/>
            <person name="Fujita N."/>
            <person name="Sugita T."/>
            <person name="Iwasaki W."/>
            <person name="Tanaka N."/>
            <person name="Takashima M."/>
        </authorList>
    </citation>
    <scope>NUCLEOTIDE SEQUENCE</scope>
    <source>
        <strain evidence="5">HIS016</strain>
    </source>
</reference>
<reference evidence="5" key="2">
    <citation type="submission" date="2023-06" db="EMBL/GenBank/DDBJ databases">
        <authorList>
            <person name="Kobayashi Y."/>
            <person name="Kayamori A."/>
            <person name="Aoki K."/>
            <person name="Shiwa Y."/>
            <person name="Fujita N."/>
            <person name="Sugita T."/>
            <person name="Iwasaki W."/>
            <person name="Tanaka N."/>
            <person name="Takashima M."/>
        </authorList>
    </citation>
    <scope>NUCLEOTIDE SEQUENCE</scope>
    <source>
        <strain evidence="5">HIS016</strain>
    </source>
</reference>
<dbReference type="InterPro" id="IPR014721">
    <property type="entry name" value="Ribsml_uS5_D2-typ_fold_subgr"/>
</dbReference>
<dbReference type="Gene3D" id="3.30.230.10">
    <property type="match status" value="1"/>
</dbReference>
<dbReference type="FunFam" id="3.30.565.10:FF:000017">
    <property type="entry name" value="PMS1 homolog 1, mismatch repair system component"/>
    <property type="match status" value="1"/>
</dbReference>